<accession>A0A5E4F9G6</accession>
<gene>
    <name evidence="2" type="ORF">ALMOND_2B019203</name>
</gene>
<dbReference type="InParanoid" id="A0A5E4F9G6"/>
<name>A0A5E4F9G6_PRUDU</name>
<protein>
    <submittedName>
        <fullName evidence="2">Uncharacterized protein</fullName>
    </submittedName>
</protein>
<organism evidence="2 3">
    <name type="scientific">Prunus dulcis</name>
    <name type="common">Almond</name>
    <name type="synonym">Amygdalus dulcis</name>
    <dbReference type="NCBI Taxonomy" id="3755"/>
    <lineage>
        <taxon>Eukaryota</taxon>
        <taxon>Viridiplantae</taxon>
        <taxon>Streptophyta</taxon>
        <taxon>Embryophyta</taxon>
        <taxon>Tracheophyta</taxon>
        <taxon>Spermatophyta</taxon>
        <taxon>Magnoliopsida</taxon>
        <taxon>eudicotyledons</taxon>
        <taxon>Gunneridae</taxon>
        <taxon>Pentapetalae</taxon>
        <taxon>rosids</taxon>
        <taxon>fabids</taxon>
        <taxon>Rosales</taxon>
        <taxon>Rosaceae</taxon>
        <taxon>Amygdaloideae</taxon>
        <taxon>Amygdaleae</taxon>
        <taxon>Prunus</taxon>
    </lineage>
</organism>
<dbReference type="Proteomes" id="UP000327085">
    <property type="component" value="Chromosome 4"/>
</dbReference>
<evidence type="ECO:0000313" key="3">
    <source>
        <dbReference type="Proteomes" id="UP000327085"/>
    </source>
</evidence>
<dbReference type="AlphaFoldDB" id="A0A5E4F9G6"/>
<sequence>MVDIEAEIEPVVEVSVAKATSVMVPLAMSIKAQGMNSFPLLVLSSFHLDLNSSIFNRSQVQVSSPAVTSPRFVRETRTARKNPTLPQVSFTQGVVVPTRTSPSVVSVDLPIMSGSLSSVQMTQISTHFSLISSSVEEEEDDGEGSEDKEEEEDSDKSEAVWDDPVITSTPLEKKMRRLFKCAEVEQ</sequence>
<feature type="region of interest" description="Disordered" evidence="1">
    <location>
        <begin position="130"/>
        <end position="168"/>
    </location>
</feature>
<reference evidence="3" key="1">
    <citation type="journal article" date="2020" name="Plant J.">
        <title>Transposons played a major role in the diversification between the closely related almond and peach genomes: results from the almond genome sequence.</title>
        <authorList>
            <person name="Alioto T."/>
            <person name="Alexiou K.G."/>
            <person name="Bardil A."/>
            <person name="Barteri F."/>
            <person name="Castanera R."/>
            <person name="Cruz F."/>
            <person name="Dhingra A."/>
            <person name="Duval H."/>
            <person name="Fernandez I Marti A."/>
            <person name="Frias L."/>
            <person name="Galan B."/>
            <person name="Garcia J.L."/>
            <person name="Howad W."/>
            <person name="Gomez-Garrido J."/>
            <person name="Gut M."/>
            <person name="Julca I."/>
            <person name="Morata J."/>
            <person name="Puigdomenech P."/>
            <person name="Ribeca P."/>
            <person name="Rubio Cabetas M.J."/>
            <person name="Vlasova A."/>
            <person name="Wirthensohn M."/>
            <person name="Garcia-Mas J."/>
            <person name="Gabaldon T."/>
            <person name="Casacuberta J.M."/>
            <person name="Arus P."/>
        </authorList>
    </citation>
    <scope>NUCLEOTIDE SEQUENCE [LARGE SCALE GENOMIC DNA]</scope>
    <source>
        <strain evidence="3">cv. Texas</strain>
    </source>
</reference>
<proteinExistence type="predicted"/>
<dbReference type="EMBL" id="CABIKO010000084">
    <property type="protein sequence ID" value="VVA24605.1"/>
    <property type="molecule type" value="Genomic_DNA"/>
</dbReference>
<feature type="compositionally biased region" description="Acidic residues" evidence="1">
    <location>
        <begin position="135"/>
        <end position="155"/>
    </location>
</feature>
<dbReference type="Gramene" id="VVA24605">
    <property type="protein sequence ID" value="VVA24605"/>
    <property type="gene ID" value="Prudul26B019203"/>
</dbReference>
<evidence type="ECO:0000313" key="2">
    <source>
        <dbReference type="EMBL" id="VVA24605.1"/>
    </source>
</evidence>
<feature type="non-terminal residue" evidence="2">
    <location>
        <position position="186"/>
    </location>
</feature>
<evidence type="ECO:0000256" key="1">
    <source>
        <dbReference type="SAM" id="MobiDB-lite"/>
    </source>
</evidence>